<dbReference type="InterPro" id="IPR052535">
    <property type="entry name" value="Bacilysin_H2HPP_isomerase"/>
</dbReference>
<dbReference type="InterPro" id="IPR014710">
    <property type="entry name" value="RmlC-like_jellyroll"/>
</dbReference>
<sequence>MPVHSFDALDRSEKMPGYLGAFLHGENMTVTSWEVEAGASFPEHSHPHEQISIVVEGEFELTIDGTTEPLTSGRVAVIPPDTPHSGRAVTECEILDVFSPVREDYQ</sequence>
<protein>
    <submittedName>
        <fullName evidence="2">Quercetin dioxygenase-like cupin family protein</fullName>
    </submittedName>
</protein>
<feature type="domain" description="Cupin type-2" evidence="1">
    <location>
        <begin position="33"/>
        <end position="98"/>
    </location>
</feature>
<dbReference type="GO" id="GO:0051213">
    <property type="term" value="F:dioxygenase activity"/>
    <property type="evidence" value="ECO:0007669"/>
    <property type="project" value="UniProtKB-KW"/>
</dbReference>
<dbReference type="InterPro" id="IPR011051">
    <property type="entry name" value="RmlC_Cupin_sf"/>
</dbReference>
<dbReference type="PANTHER" id="PTHR40112:SF1">
    <property type="entry name" value="H2HPP ISOMERASE"/>
    <property type="match status" value="1"/>
</dbReference>
<evidence type="ECO:0000313" key="2">
    <source>
        <dbReference type="EMBL" id="MCS3678623.1"/>
    </source>
</evidence>
<evidence type="ECO:0000259" key="1">
    <source>
        <dbReference type="Pfam" id="PF07883"/>
    </source>
</evidence>
<dbReference type="AlphaFoldDB" id="A0A9X2Q2W6"/>
<dbReference type="RefSeq" id="WP_259080713.1">
    <property type="nucleotide sequence ID" value="NZ_JANUAU010000008.1"/>
</dbReference>
<keyword evidence="2" id="KW-0223">Dioxygenase</keyword>
<dbReference type="Gene3D" id="2.60.120.10">
    <property type="entry name" value="Jelly Rolls"/>
    <property type="match status" value="1"/>
</dbReference>
<organism evidence="2 3">
    <name type="scientific">Salinibacter ruber</name>
    <dbReference type="NCBI Taxonomy" id="146919"/>
    <lineage>
        <taxon>Bacteria</taxon>
        <taxon>Pseudomonadati</taxon>
        <taxon>Rhodothermota</taxon>
        <taxon>Rhodothermia</taxon>
        <taxon>Rhodothermales</taxon>
        <taxon>Salinibacteraceae</taxon>
        <taxon>Salinibacter</taxon>
    </lineage>
</organism>
<keyword evidence="2" id="KW-0560">Oxidoreductase</keyword>
<name>A0A9X2Q2W6_9BACT</name>
<evidence type="ECO:0000313" key="3">
    <source>
        <dbReference type="Proteomes" id="UP001155027"/>
    </source>
</evidence>
<dbReference type="SUPFAM" id="SSF51182">
    <property type="entry name" value="RmlC-like cupins"/>
    <property type="match status" value="1"/>
</dbReference>
<proteinExistence type="predicted"/>
<dbReference type="Pfam" id="PF07883">
    <property type="entry name" value="Cupin_2"/>
    <property type="match status" value="1"/>
</dbReference>
<dbReference type="CDD" id="cd02238">
    <property type="entry name" value="cupin_KdgF"/>
    <property type="match status" value="1"/>
</dbReference>
<dbReference type="InterPro" id="IPR013096">
    <property type="entry name" value="Cupin_2"/>
</dbReference>
<comment type="caution">
    <text evidence="2">The sequence shown here is derived from an EMBL/GenBank/DDBJ whole genome shotgun (WGS) entry which is preliminary data.</text>
</comment>
<dbReference type="EMBL" id="JANUAU010000008">
    <property type="protein sequence ID" value="MCS3678623.1"/>
    <property type="molecule type" value="Genomic_DNA"/>
</dbReference>
<reference evidence="2" key="1">
    <citation type="submission" date="2022-08" db="EMBL/GenBank/DDBJ databases">
        <title>Genomic Encyclopedia of Type Strains, Phase V (KMG-V): Genome sequencing to study the core and pangenomes of soil and plant-associated prokaryotes.</title>
        <authorList>
            <person name="Whitman W."/>
        </authorList>
    </citation>
    <scope>NUCLEOTIDE SEQUENCE</scope>
    <source>
        <strain evidence="2">0</strain>
    </source>
</reference>
<dbReference type="PANTHER" id="PTHR40112">
    <property type="entry name" value="H2HPP ISOMERASE"/>
    <property type="match status" value="1"/>
</dbReference>
<dbReference type="Proteomes" id="UP001155027">
    <property type="component" value="Unassembled WGS sequence"/>
</dbReference>
<gene>
    <name evidence="2" type="ORF">GGP71_002562</name>
</gene>
<accession>A0A9X2Q2W6</accession>